<reference evidence="2" key="2">
    <citation type="submission" date="2025-08" db="UniProtKB">
        <authorList>
            <consortium name="Ensembl"/>
        </authorList>
    </citation>
    <scope>IDENTIFICATION</scope>
</reference>
<protein>
    <submittedName>
        <fullName evidence="2">Uncharacterized protein</fullName>
    </submittedName>
</protein>
<evidence type="ECO:0000313" key="2">
    <source>
        <dbReference type="Ensembl" id="ENSSMAP00000055936.1"/>
    </source>
</evidence>
<keyword evidence="1" id="KW-0812">Transmembrane</keyword>
<dbReference type="Proteomes" id="UP000694558">
    <property type="component" value="Chromosome 22"/>
</dbReference>
<organism evidence="2 3">
    <name type="scientific">Scophthalmus maximus</name>
    <name type="common">Turbot</name>
    <name type="synonym">Psetta maxima</name>
    <dbReference type="NCBI Taxonomy" id="52904"/>
    <lineage>
        <taxon>Eukaryota</taxon>
        <taxon>Metazoa</taxon>
        <taxon>Chordata</taxon>
        <taxon>Craniata</taxon>
        <taxon>Vertebrata</taxon>
        <taxon>Euteleostomi</taxon>
        <taxon>Actinopterygii</taxon>
        <taxon>Neopterygii</taxon>
        <taxon>Teleostei</taxon>
        <taxon>Neoteleostei</taxon>
        <taxon>Acanthomorphata</taxon>
        <taxon>Carangaria</taxon>
        <taxon>Pleuronectiformes</taxon>
        <taxon>Pleuronectoidei</taxon>
        <taxon>Scophthalmidae</taxon>
        <taxon>Scophthalmus</taxon>
    </lineage>
</organism>
<keyword evidence="1" id="KW-1133">Transmembrane helix</keyword>
<name>A0A8D3D8S7_SCOMX</name>
<dbReference type="Ensembl" id="ENSSMAT00000044526.1">
    <property type="protein sequence ID" value="ENSSMAP00000055936.1"/>
    <property type="gene ID" value="ENSSMAG00000037027.1"/>
</dbReference>
<evidence type="ECO:0000313" key="3">
    <source>
        <dbReference type="Proteomes" id="UP000694558"/>
    </source>
</evidence>
<proteinExistence type="predicted"/>
<feature type="transmembrane region" description="Helical" evidence="1">
    <location>
        <begin position="56"/>
        <end position="77"/>
    </location>
</feature>
<accession>A0A8D3D8S7</accession>
<sequence>MREKGMNNQNMETIVLNMSGKKHTLCFRRPGPLSRGRRGKTLSSNRVIRELDSHSCSFVFFILFKSIKHLFLHYYMFFTFD</sequence>
<dbReference type="AlphaFoldDB" id="A0A8D3D8S7"/>
<evidence type="ECO:0000256" key="1">
    <source>
        <dbReference type="SAM" id="Phobius"/>
    </source>
</evidence>
<reference evidence="2" key="1">
    <citation type="submission" date="2023-05" db="EMBL/GenBank/DDBJ databases">
        <title>High-quality long-read genome of Scophthalmus maximus.</title>
        <authorList>
            <person name="Lien S."/>
            <person name="Martinez P."/>
        </authorList>
    </citation>
    <scope>NUCLEOTIDE SEQUENCE [LARGE SCALE GENOMIC DNA]</scope>
</reference>
<keyword evidence="1" id="KW-0472">Membrane</keyword>